<sequence length="322" mass="36856">MTPGLSGPQRRLLQIEKTKQNDFSLYLDKDGLKTEIATWVYPLHFIDFETAAPAIPLDKGAHPYEGFAFQFSHHMLYKNGAVEHADQFLNTELGVNPNLSFIRALKHALSKDDGTIFRYHNHENTYLNYILKELMESDDIDDKDVLVEFIQSIAKPTNSSSSIWESGDRLMVDLCKLVESYTFEPAINGKTSIKKVLPAILNSSIFLQKKYGQKIYGSTAEIKSLNFHDPIAWVIKDGNQILDPYSLLPKLFKNMELTDDQIEWMFDSDELKEGGAASIAYMYMQFSEMSAVERQYLTDALLRYCELDTLAMVMIVEAWLNF</sequence>
<name>A0A378J9I8_9GAMM</name>
<dbReference type="InterPro" id="IPR021301">
    <property type="entry name" value="DUF2779"/>
</dbReference>
<gene>
    <name evidence="2" type="ORF">NCTC13292_02791</name>
</gene>
<dbReference type="RefSeq" id="WP_181879410.1">
    <property type="nucleotide sequence ID" value="NZ_UGOA01000001.1"/>
</dbReference>
<evidence type="ECO:0000259" key="1">
    <source>
        <dbReference type="Pfam" id="PF11074"/>
    </source>
</evidence>
<reference evidence="2 3" key="1">
    <citation type="submission" date="2018-06" db="EMBL/GenBank/DDBJ databases">
        <authorList>
            <consortium name="Pathogen Informatics"/>
            <person name="Doyle S."/>
        </authorList>
    </citation>
    <scope>NUCLEOTIDE SEQUENCE [LARGE SCALE GENOMIC DNA]</scope>
    <source>
        <strain evidence="2 3">NCTC13292</strain>
    </source>
</reference>
<keyword evidence="3" id="KW-1185">Reference proteome</keyword>
<dbReference type="Proteomes" id="UP000254677">
    <property type="component" value="Unassembled WGS sequence"/>
</dbReference>
<evidence type="ECO:0000313" key="2">
    <source>
        <dbReference type="EMBL" id="STX44504.1"/>
    </source>
</evidence>
<dbReference type="AlphaFoldDB" id="A0A378J9I8"/>
<organism evidence="2 3">
    <name type="scientific">Legionella donaldsonii</name>
    <dbReference type="NCBI Taxonomy" id="45060"/>
    <lineage>
        <taxon>Bacteria</taxon>
        <taxon>Pseudomonadati</taxon>
        <taxon>Pseudomonadota</taxon>
        <taxon>Gammaproteobacteria</taxon>
        <taxon>Legionellales</taxon>
        <taxon>Legionellaceae</taxon>
        <taxon>Legionella</taxon>
    </lineage>
</organism>
<dbReference type="Pfam" id="PF11074">
    <property type="entry name" value="DUF2779"/>
    <property type="match status" value="1"/>
</dbReference>
<feature type="domain" description="DUF2779" evidence="1">
    <location>
        <begin position="44"/>
        <end position="192"/>
    </location>
</feature>
<accession>A0A378J9I8</accession>
<proteinExistence type="predicted"/>
<evidence type="ECO:0000313" key="3">
    <source>
        <dbReference type="Proteomes" id="UP000254677"/>
    </source>
</evidence>
<dbReference type="EMBL" id="UGOA01000001">
    <property type="protein sequence ID" value="STX44504.1"/>
    <property type="molecule type" value="Genomic_DNA"/>
</dbReference>
<protein>
    <submittedName>
        <fullName evidence="2">Domain of uncharacterized function(DUF2779)</fullName>
    </submittedName>
</protein>